<dbReference type="PROSITE" id="PS50122">
    <property type="entry name" value="CHEB"/>
    <property type="match status" value="1"/>
</dbReference>
<feature type="region of interest" description="Disordered" evidence="5">
    <location>
        <begin position="205"/>
        <end position="249"/>
    </location>
</feature>
<dbReference type="EC" id="3.1.1.61" evidence="2"/>
<dbReference type="PANTHER" id="PTHR42872:SF6">
    <property type="entry name" value="PROTEIN-GLUTAMATE METHYLESTERASE_PROTEIN-GLUTAMINE GLUTAMINASE"/>
    <property type="match status" value="1"/>
</dbReference>
<dbReference type="Pfam" id="PF01339">
    <property type="entry name" value="CheB_methylest"/>
    <property type="match status" value="1"/>
</dbReference>
<dbReference type="GO" id="GO:0008984">
    <property type="term" value="F:protein-glutamate methylesterase activity"/>
    <property type="evidence" value="ECO:0007669"/>
    <property type="project" value="UniProtKB-EC"/>
</dbReference>
<proteinExistence type="predicted"/>
<comment type="caution">
    <text evidence="4">Lacks conserved residue(s) required for the propagation of feature annotation.</text>
</comment>
<dbReference type="GO" id="GO:0006935">
    <property type="term" value="P:chemotaxis"/>
    <property type="evidence" value="ECO:0007669"/>
    <property type="project" value="InterPro"/>
</dbReference>
<reference evidence="7 8" key="1">
    <citation type="submission" date="2017-08" db="EMBL/GenBank/DDBJ databases">
        <title>Lysobacter sylvestris genome.</title>
        <authorList>
            <person name="Zhang D.-C."/>
            <person name="Albuquerque L."/>
            <person name="Franca L."/>
            <person name="Froufe H.J.C."/>
            <person name="Barroso C."/>
            <person name="Egas C."/>
            <person name="Da Costa M."/>
            <person name="Margesin R."/>
        </authorList>
    </citation>
    <scope>NUCLEOTIDE SEQUENCE [LARGE SCALE GENOMIC DNA]</scope>
    <source>
        <strain evidence="7 8">AM20-91</strain>
    </source>
</reference>
<dbReference type="GO" id="GO:0000156">
    <property type="term" value="F:phosphorelay response regulator activity"/>
    <property type="evidence" value="ECO:0007669"/>
    <property type="project" value="InterPro"/>
</dbReference>
<accession>A0A2K1PXH2</accession>
<dbReference type="GO" id="GO:0005737">
    <property type="term" value="C:cytoplasm"/>
    <property type="evidence" value="ECO:0007669"/>
    <property type="project" value="InterPro"/>
</dbReference>
<evidence type="ECO:0000313" key="8">
    <source>
        <dbReference type="Proteomes" id="UP000236220"/>
    </source>
</evidence>
<evidence type="ECO:0000256" key="4">
    <source>
        <dbReference type="PROSITE-ProRule" id="PRU00050"/>
    </source>
</evidence>
<evidence type="ECO:0000259" key="6">
    <source>
        <dbReference type="PROSITE" id="PS50122"/>
    </source>
</evidence>
<dbReference type="AlphaFoldDB" id="A0A2K1PXH2"/>
<evidence type="ECO:0000256" key="5">
    <source>
        <dbReference type="SAM" id="MobiDB-lite"/>
    </source>
</evidence>
<dbReference type="Proteomes" id="UP000236220">
    <property type="component" value="Unassembled WGS sequence"/>
</dbReference>
<dbReference type="InterPro" id="IPR035909">
    <property type="entry name" value="CheB_C"/>
</dbReference>
<comment type="caution">
    <text evidence="7">The sequence shown here is derived from an EMBL/GenBank/DDBJ whole genome shotgun (WGS) entry which is preliminary data.</text>
</comment>
<gene>
    <name evidence="7" type="ORF">Lysil_1660</name>
</gene>
<sequence length="579" mass="61206">MADRRATVVLGRPGELRDRLEAALREAGAEIALVVDPMSGDAAQVQALAPRNVVVLMEPGVEEALDARFDALFDDPGIELLFEESSVLASRQGWDLARWGRHLSAKLHGSHDVLPAGHDDDAGFVAPLPRDALKPKAEQAATPEAQEPAVHMHVQEESSVLQQEEQEQAEPVVPAIDAGVETATPLAVESAVTPMIALDEMMVESPVQPPSAPGLEGHHWSPEQPAAAGQPEVDWNSHPAGESDANDGLDYLEPVKMVPRGGGEHHYEAFDPAVFIDAAHHLPDAEPIQLERLEPLEPMDHADHGDVIGMEQVPPPVANAQPVMLASAASMDAPDMTPSALHETWSLVDEDHGTAAAPSSQQSPLAPVSQRLDGMSMVDDGTVGLEAGDDDRAPASTLSIIGSHGAVLIVAGVGGPDPLRALLGQLPENFPRPILIQQHLDAGNYDRLARQMERATRLKVKLATAGMAVEGNTVYVLPVSLGLDETAGGLAFVDVPQARGFADVTSRLDPADSALLVLSGAPTDFIEEALRFKVAGAWVAAQAEHGCFDHAVPALVAARGAEIAEPLALAQKLNARWHA</sequence>
<evidence type="ECO:0000313" key="7">
    <source>
        <dbReference type="EMBL" id="PNS07484.1"/>
    </source>
</evidence>
<dbReference type="RefSeq" id="WP_103075189.1">
    <property type="nucleotide sequence ID" value="NZ_NPZB01000002.1"/>
</dbReference>
<dbReference type="SUPFAM" id="SSF52738">
    <property type="entry name" value="Methylesterase CheB, C-terminal domain"/>
    <property type="match status" value="1"/>
</dbReference>
<evidence type="ECO:0000256" key="3">
    <source>
        <dbReference type="ARBA" id="ARBA00048267"/>
    </source>
</evidence>
<dbReference type="Gene3D" id="3.40.50.180">
    <property type="entry name" value="Methylesterase CheB, C-terminal domain"/>
    <property type="match status" value="1"/>
</dbReference>
<feature type="domain" description="CheB-type methylesterase" evidence="6">
    <location>
        <begin position="400"/>
        <end position="561"/>
    </location>
</feature>
<protein>
    <recommendedName>
        <fullName evidence="2">protein-glutamate methylesterase</fullName>
        <ecNumber evidence="2">3.1.1.61</ecNumber>
    </recommendedName>
</protein>
<dbReference type="EMBL" id="NPZB01000002">
    <property type="protein sequence ID" value="PNS07484.1"/>
    <property type="molecule type" value="Genomic_DNA"/>
</dbReference>
<dbReference type="PANTHER" id="PTHR42872">
    <property type="entry name" value="PROTEIN-GLUTAMATE METHYLESTERASE/PROTEIN-GLUTAMINE GLUTAMINASE"/>
    <property type="match status" value="1"/>
</dbReference>
<dbReference type="InterPro" id="IPR000673">
    <property type="entry name" value="Sig_transdc_resp-reg_Me-estase"/>
</dbReference>
<keyword evidence="8" id="KW-1185">Reference proteome</keyword>
<keyword evidence="1" id="KW-0378">Hydrolase</keyword>
<evidence type="ECO:0000256" key="1">
    <source>
        <dbReference type="ARBA" id="ARBA00022801"/>
    </source>
</evidence>
<comment type="catalytic activity">
    <reaction evidence="3">
        <text>[protein]-L-glutamate 5-O-methyl ester + H2O = L-glutamyl-[protein] + methanol + H(+)</text>
        <dbReference type="Rhea" id="RHEA:23236"/>
        <dbReference type="Rhea" id="RHEA-COMP:10208"/>
        <dbReference type="Rhea" id="RHEA-COMP:10311"/>
        <dbReference type="ChEBI" id="CHEBI:15377"/>
        <dbReference type="ChEBI" id="CHEBI:15378"/>
        <dbReference type="ChEBI" id="CHEBI:17790"/>
        <dbReference type="ChEBI" id="CHEBI:29973"/>
        <dbReference type="ChEBI" id="CHEBI:82795"/>
        <dbReference type="EC" id="3.1.1.61"/>
    </reaction>
</comment>
<dbReference type="OrthoDB" id="9793421at2"/>
<evidence type="ECO:0000256" key="2">
    <source>
        <dbReference type="ARBA" id="ARBA00039140"/>
    </source>
</evidence>
<name>A0A2K1PXH2_9GAMM</name>
<organism evidence="7 8">
    <name type="scientific">Solilutibacter silvestris</name>
    <dbReference type="NCBI Taxonomy" id="1645665"/>
    <lineage>
        <taxon>Bacteria</taxon>
        <taxon>Pseudomonadati</taxon>
        <taxon>Pseudomonadota</taxon>
        <taxon>Gammaproteobacteria</taxon>
        <taxon>Lysobacterales</taxon>
        <taxon>Lysobacteraceae</taxon>
        <taxon>Solilutibacter</taxon>
    </lineage>
</organism>